<proteinExistence type="predicted"/>
<reference evidence="2" key="1">
    <citation type="submission" date="2024-03" db="EMBL/GenBank/DDBJ databases">
        <title>WGS assembly of Saponaria officinalis var. Norfolk2.</title>
        <authorList>
            <person name="Jenkins J."/>
            <person name="Shu S."/>
            <person name="Grimwood J."/>
            <person name="Barry K."/>
            <person name="Goodstein D."/>
            <person name="Schmutz J."/>
            <person name="Leebens-Mack J."/>
            <person name="Osbourn A."/>
        </authorList>
    </citation>
    <scope>NUCLEOTIDE SEQUENCE [LARGE SCALE GENOMIC DNA]</scope>
    <source>
        <strain evidence="2">JIC</strain>
    </source>
</reference>
<keyword evidence="1" id="KW-1133">Transmembrane helix</keyword>
<organism evidence="2 3">
    <name type="scientific">Saponaria officinalis</name>
    <name type="common">Common soapwort</name>
    <name type="synonym">Lychnis saponaria</name>
    <dbReference type="NCBI Taxonomy" id="3572"/>
    <lineage>
        <taxon>Eukaryota</taxon>
        <taxon>Viridiplantae</taxon>
        <taxon>Streptophyta</taxon>
        <taxon>Embryophyta</taxon>
        <taxon>Tracheophyta</taxon>
        <taxon>Spermatophyta</taxon>
        <taxon>Magnoliopsida</taxon>
        <taxon>eudicotyledons</taxon>
        <taxon>Gunneridae</taxon>
        <taxon>Pentapetalae</taxon>
        <taxon>Caryophyllales</taxon>
        <taxon>Caryophyllaceae</taxon>
        <taxon>Caryophylleae</taxon>
        <taxon>Saponaria</taxon>
    </lineage>
</organism>
<sequence>MALKITKDKGRGGLWTGRAVSRAGPSCRKIKMARPYTDFGPSCSGRAVPKIENHAHARPVPVVPGRAICSGRHRAVHRAELSQVPFFFVFGRINCFIFVSLFILIICLFFY</sequence>
<dbReference type="EMBL" id="JBDFQZ010000011">
    <property type="protein sequence ID" value="KAK9677163.1"/>
    <property type="molecule type" value="Genomic_DNA"/>
</dbReference>
<comment type="caution">
    <text evidence="2">The sequence shown here is derived from an EMBL/GenBank/DDBJ whole genome shotgun (WGS) entry which is preliminary data.</text>
</comment>
<name>A0AAW1HLQ3_SAPOF</name>
<dbReference type="AlphaFoldDB" id="A0AAW1HLQ3"/>
<keyword evidence="1" id="KW-0472">Membrane</keyword>
<keyword evidence="3" id="KW-1185">Reference proteome</keyword>
<evidence type="ECO:0000256" key="1">
    <source>
        <dbReference type="SAM" id="Phobius"/>
    </source>
</evidence>
<dbReference type="Proteomes" id="UP001443914">
    <property type="component" value="Unassembled WGS sequence"/>
</dbReference>
<gene>
    <name evidence="2" type="ORF">RND81_11G124900</name>
</gene>
<evidence type="ECO:0008006" key="4">
    <source>
        <dbReference type="Google" id="ProtNLM"/>
    </source>
</evidence>
<evidence type="ECO:0000313" key="3">
    <source>
        <dbReference type="Proteomes" id="UP001443914"/>
    </source>
</evidence>
<accession>A0AAW1HLQ3</accession>
<evidence type="ECO:0000313" key="2">
    <source>
        <dbReference type="EMBL" id="KAK9677163.1"/>
    </source>
</evidence>
<feature type="transmembrane region" description="Helical" evidence="1">
    <location>
        <begin position="86"/>
        <end position="110"/>
    </location>
</feature>
<keyword evidence="1" id="KW-0812">Transmembrane</keyword>
<protein>
    <recommendedName>
        <fullName evidence="4">Ribosomal protein L2</fullName>
    </recommendedName>
</protein>